<reference evidence="2" key="2">
    <citation type="submission" date="2020-10" db="UniProtKB">
        <authorList>
            <consortium name="WormBaseParasite"/>
        </authorList>
    </citation>
    <scope>IDENTIFICATION</scope>
</reference>
<sequence length="246" mass="28725">MPYPLEKLAYGLRQRLRELATPSEAYDLQVAAPNYYGLQPIQKLRTVSTVTFLIDDEKVLNKIINDERFMPEKSDDLMFHIVEVTLTFKGVTQNHKFSISIIYLELDGFTTSQNAARAICNAPACRTLQEFSIREPTYPSPIFWMETFMEAKCTSLKMMDIEDASLETLQIDKDFFLNFIKAQRDGFAMSICMHEEMDWEKTVELRNQLLGEHFERVDSWKTAPNKKHVFIGFEEAQEFEYVLRTD</sequence>
<reference evidence="1" key="1">
    <citation type="journal article" date="2013" name="Genetics">
        <title>The draft genome and transcriptome of Panagrellus redivivus are shaped by the harsh demands of a free-living lifestyle.</title>
        <authorList>
            <person name="Srinivasan J."/>
            <person name="Dillman A.R."/>
            <person name="Macchietto M.G."/>
            <person name="Heikkinen L."/>
            <person name="Lakso M."/>
            <person name="Fracchia K.M."/>
            <person name="Antoshechkin I."/>
            <person name="Mortazavi A."/>
            <person name="Wong G."/>
            <person name="Sternberg P.W."/>
        </authorList>
    </citation>
    <scope>NUCLEOTIDE SEQUENCE [LARGE SCALE GENOMIC DNA]</scope>
    <source>
        <strain evidence="1">MT8872</strain>
    </source>
</reference>
<evidence type="ECO:0000313" key="1">
    <source>
        <dbReference type="Proteomes" id="UP000492821"/>
    </source>
</evidence>
<dbReference type="AlphaFoldDB" id="A0A7E4W5L7"/>
<name>A0A7E4W5L7_PANRE</name>
<organism evidence="1 2">
    <name type="scientific">Panagrellus redivivus</name>
    <name type="common">Microworm</name>
    <dbReference type="NCBI Taxonomy" id="6233"/>
    <lineage>
        <taxon>Eukaryota</taxon>
        <taxon>Metazoa</taxon>
        <taxon>Ecdysozoa</taxon>
        <taxon>Nematoda</taxon>
        <taxon>Chromadorea</taxon>
        <taxon>Rhabditida</taxon>
        <taxon>Tylenchina</taxon>
        <taxon>Panagrolaimomorpha</taxon>
        <taxon>Panagrolaimoidea</taxon>
        <taxon>Panagrolaimidae</taxon>
        <taxon>Panagrellus</taxon>
    </lineage>
</organism>
<accession>A0A7E4W5L7</accession>
<dbReference type="WBParaSite" id="Pan_g6718.t1">
    <property type="protein sequence ID" value="Pan_g6718.t1"/>
    <property type="gene ID" value="Pan_g6718"/>
</dbReference>
<evidence type="ECO:0000313" key="2">
    <source>
        <dbReference type="WBParaSite" id="Pan_g6718.t1"/>
    </source>
</evidence>
<proteinExistence type="predicted"/>
<protein>
    <submittedName>
        <fullName evidence="2">FTH domain-containing protein</fullName>
    </submittedName>
</protein>
<keyword evidence="1" id="KW-1185">Reference proteome</keyword>
<dbReference type="Proteomes" id="UP000492821">
    <property type="component" value="Unassembled WGS sequence"/>
</dbReference>